<evidence type="ECO:0000313" key="9">
    <source>
        <dbReference type="EMBL" id="CAD5218655.1"/>
    </source>
</evidence>
<evidence type="ECO:0000256" key="5">
    <source>
        <dbReference type="ARBA" id="ARBA00023136"/>
    </source>
</evidence>
<protein>
    <recommendedName>
        <fullName evidence="11">Cell cycle control protein 50A</fullName>
    </recommendedName>
</protein>
<dbReference type="Proteomes" id="UP000614601">
    <property type="component" value="Unassembled WGS sequence"/>
</dbReference>
<dbReference type="PANTHER" id="PTHR10926:SF0">
    <property type="entry name" value="CDC50, ISOFORM A"/>
    <property type="match status" value="1"/>
</dbReference>
<comment type="subcellular location">
    <subcellularLocation>
        <location evidence="1">Membrane</location>
        <topology evidence="1">Multi-pass membrane protein</topology>
    </subcellularLocation>
</comment>
<dbReference type="EMBL" id="CAJFDH010000004">
    <property type="protein sequence ID" value="CAD5218655.1"/>
    <property type="molecule type" value="Genomic_DNA"/>
</dbReference>
<keyword evidence="5 6" id="KW-0472">Membrane</keyword>
<evidence type="ECO:0000256" key="2">
    <source>
        <dbReference type="ARBA" id="ARBA00009457"/>
    </source>
</evidence>
<gene>
    <name evidence="9" type="ORF">BOKJ2_LOCUS7865</name>
</gene>
<evidence type="ECO:0000313" key="10">
    <source>
        <dbReference type="Proteomes" id="UP000614601"/>
    </source>
</evidence>
<evidence type="ECO:0000256" key="3">
    <source>
        <dbReference type="ARBA" id="ARBA00022692"/>
    </source>
</evidence>
<keyword evidence="3 8" id="KW-0812">Transmembrane</keyword>
<proteinExistence type="inferred from homology"/>
<reference evidence="9" key="1">
    <citation type="submission" date="2020-09" db="EMBL/GenBank/DDBJ databases">
        <authorList>
            <person name="Kikuchi T."/>
        </authorList>
    </citation>
    <scope>NUCLEOTIDE SEQUENCE</scope>
    <source>
        <strain evidence="9">SH1</strain>
    </source>
</reference>
<evidence type="ECO:0000256" key="1">
    <source>
        <dbReference type="ARBA" id="ARBA00004141"/>
    </source>
</evidence>
<accession>A0A811KTL3</accession>
<organism evidence="9 10">
    <name type="scientific">Bursaphelenchus okinawaensis</name>
    <dbReference type="NCBI Taxonomy" id="465554"/>
    <lineage>
        <taxon>Eukaryota</taxon>
        <taxon>Metazoa</taxon>
        <taxon>Ecdysozoa</taxon>
        <taxon>Nematoda</taxon>
        <taxon>Chromadorea</taxon>
        <taxon>Rhabditida</taxon>
        <taxon>Tylenchina</taxon>
        <taxon>Tylenchomorpha</taxon>
        <taxon>Aphelenchoidea</taxon>
        <taxon>Aphelenchoididae</taxon>
        <taxon>Bursaphelenchus</taxon>
    </lineage>
</organism>
<sequence>MAQTTSSNPANTSSQESSGTETDKKLKNKPNDSKLRQQKLPAWQPILTAFTAIPTVFLIAIIFIPIGIVLLLAAELVSEKVISYDNCQLGQRCTVEFQLQEDFEGDVYFYYALENYFQNHRRYVKSRSDQQLAWLAPTDVSDCSPYDKLDGKPVLPCGAIANSMFNDTFAVYSKGTQVEWTYEGVVWDVDKQKYKNPQGVDLCTAFSNFARPQNWQKDLCHLDDEHPDNNGLQNVDFIVWMRTAALPSFRKLYRILKRDQLGFQHGMPKGNYTLIIQNNYNVADFNGKKSFVISTTSWAGGKNKFLGIAYIVIGSMCLVLGCVFTFIHLKFGHSFAEMADVTAGVRT</sequence>
<dbReference type="InterPro" id="IPR005045">
    <property type="entry name" value="CDC50/LEM3_fam"/>
</dbReference>
<feature type="region of interest" description="Disordered" evidence="7">
    <location>
        <begin position="1"/>
        <end position="31"/>
    </location>
</feature>
<dbReference type="GO" id="GO:0005794">
    <property type="term" value="C:Golgi apparatus"/>
    <property type="evidence" value="ECO:0007669"/>
    <property type="project" value="TreeGrafter"/>
</dbReference>
<name>A0A811KTL3_9BILA</name>
<evidence type="ECO:0000256" key="8">
    <source>
        <dbReference type="SAM" id="Phobius"/>
    </source>
</evidence>
<keyword evidence="4 8" id="KW-1133">Transmembrane helix</keyword>
<feature type="transmembrane region" description="Helical" evidence="8">
    <location>
        <begin position="305"/>
        <end position="329"/>
    </location>
</feature>
<evidence type="ECO:0000256" key="6">
    <source>
        <dbReference type="PIRNR" id="PIRNR015840"/>
    </source>
</evidence>
<feature type="compositionally biased region" description="Basic and acidic residues" evidence="7">
    <location>
        <begin position="21"/>
        <end position="31"/>
    </location>
</feature>
<feature type="transmembrane region" description="Helical" evidence="8">
    <location>
        <begin position="46"/>
        <end position="73"/>
    </location>
</feature>
<dbReference type="GO" id="GO:0005886">
    <property type="term" value="C:plasma membrane"/>
    <property type="evidence" value="ECO:0007669"/>
    <property type="project" value="TreeGrafter"/>
</dbReference>
<dbReference type="Proteomes" id="UP000783686">
    <property type="component" value="Unassembled WGS sequence"/>
</dbReference>
<dbReference type="Pfam" id="PF03381">
    <property type="entry name" value="CDC50"/>
    <property type="match status" value="1"/>
</dbReference>
<dbReference type="OrthoDB" id="340608at2759"/>
<evidence type="ECO:0000256" key="4">
    <source>
        <dbReference type="ARBA" id="ARBA00022989"/>
    </source>
</evidence>
<keyword evidence="10" id="KW-1185">Reference proteome</keyword>
<feature type="compositionally biased region" description="Polar residues" evidence="7">
    <location>
        <begin position="1"/>
        <end position="20"/>
    </location>
</feature>
<evidence type="ECO:0008006" key="11">
    <source>
        <dbReference type="Google" id="ProtNLM"/>
    </source>
</evidence>
<comment type="similarity">
    <text evidence="2 6">Belongs to the CDC50/LEM3 family.</text>
</comment>
<dbReference type="PANTHER" id="PTHR10926">
    <property type="entry name" value="CELL CYCLE CONTROL PROTEIN 50"/>
    <property type="match status" value="1"/>
</dbReference>
<dbReference type="AlphaFoldDB" id="A0A811KTL3"/>
<evidence type="ECO:0000256" key="7">
    <source>
        <dbReference type="SAM" id="MobiDB-lite"/>
    </source>
</evidence>
<dbReference type="GO" id="GO:0005783">
    <property type="term" value="C:endoplasmic reticulum"/>
    <property type="evidence" value="ECO:0007669"/>
    <property type="project" value="TreeGrafter"/>
</dbReference>
<dbReference type="PIRSF" id="PIRSF015840">
    <property type="entry name" value="DUF284_TM_euk"/>
    <property type="match status" value="1"/>
</dbReference>
<dbReference type="EMBL" id="CAJFCW020000004">
    <property type="protein sequence ID" value="CAG9111235.1"/>
    <property type="molecule type" value="Genomic_DNA"/>
</dbReference>
<comment type="caution">
    <text evidence="9">The sequence shown here is derived from an EMBL/GenBank/DDBJ whole genome shotgun (WGS) entry which is preliminary data.</text>
</comment>